<proteinExistence type="predicted"/>
<dbReference type="Proteomes" id="UP000586305">
    <property type="component" value="Unassembled WGS sequence"/>
</dbReference>
<reference evidence="1 2" key="1">
    <citation type="submission" date="2020-04" db="EMBL/GenBank/DDBJ databases">
        <title>Pseudoalteromonas caenipelagi sp. nov., isolated from a tidal flat.</title>
        <authorList>
            <person name="Park S."/>
            <person name="Yoon J.-H."/>
        </authorList>
    </citation>
    <scope>NUCLEOTIDE SEQUENCE [LARGE SCALE GENOMIC DNA]</scope>
    <source>
        <strain evidence="1 2">JBTF-M23</strain>
    </source>
</reference>
<name>A0A849VFP9_9GAMM</name>
<sequence length="152" mass="18011">MSSYKAWLGQFIDWVKDVKEHEVDDLVEKFIEHQQALKDFSQEKLQTYKHYLSRDLAHLKKHKSDYDDLAWEELKASIWYELSQLEDRTQLEWQALVQDFNHKGTYKSGEWIAMGQLVCKNCGNKLDVFYASEIMPCSECGHNEFMRKALSP</sequence>
<accession>A0A849VFP9</accession>
<dbReference type="Pfam" id="PF07295">
    <property type="entry name" value="DUF1451"/>
    <property type="match status" value="1"/>
</dbReference>
<dbReference type="InterPro" id="IPR009912">
    <property type="entry name" value="DUF1451"/>
</dbReference>
<protein>
    <submittedName>
        <fullName evidence="1">Zinc ribbon-containing protein</fullName>
    </submittedName>
</protein>
<evidence type="ECO:0000313" key="2">
    <source>
        <dbReference type="Proteomes" id="UP000586305"/>
    </source>
</evidence>
<keyword evidence="2" id="KW-1185">Reference proteome</keyword>
<dbReference type="RefSeq" id="WP_171627609.1">
    <property type="nucleotide sequence ID" value="NZ_JABBPG010000010.1"/>
</dbReference>
<dbReference type="AlphaFoldDB" id="A0A849VFP9"/>
<comment type="caution">
    <text evidence="1">The sequence shown here is derived from an EMBL/GenBank/DDBJ whole genome shotgun (WGS) entry which is preliminary data.</text>
</comment>
<evidence type="ECO:0000313" key="1">
    <source>
        <dbReference type="EMBL" id="NOU52549.1"/>
    </source>
</evidence>
<gene>
    <name evidence="1" type="ORF">HG263_18765</name>
</gene>
<organism evidence="1 2">
    <name type="scientific">Pseudoalteromonas caenipelagi</name>
    <dbReference type="NCBI Taxonomy" id="2726988"/>
    <lineage>
        <taxon>Bacteria</taxon>
        <taxon>Pseudomonadati</taxon>
        <taxon>Pseudomonadota</taxon>
        <taxon>Gammaproteobacteria</taxon>
        <taxon>Alteromonadales</taxon>
        <taxon>Pseudoalteromonadaceae</taxon>
        <taxon>Pseudoalteromonas</taxon>
    </lineage>
</organism>
<dbReference type="EMBL" id="JABBPG010000010">
    <property type="protein sequence ID" value="NOU52549.1"/>
    <property type="molecule type" value="Genomic_DNA"/>
</dbReference>